<dbReference type="InterPro" id="IPR003961">
    <property type="entry name" value="FN3_dom"/>
</dbReference>
<sequence length="135" mass="14394">VAKTLTVDGSKSHTLLPNLTPGVTYEVTIVAVKEQRESEPGSDSVTTALDKPRGLTAVNITDTEALLLWQPAIATVDGYVITYSADSVAPVMERVSGNVVEFEMSSLKPATLYTVKVYAVRDLAKSAATTTEFTT</sequence>
<proteinExistence type="predicted"/>
<feature type="domain" description="Fibronectin type-III" evidence="2">
    <location>
        <begin position="51"/>
        <end position="135"/>
    </location>
</feature>
<gene>
    <name evidence="3" type="ORF">ILYODFUR_036002</name>
</gene>
<dbReference type="PANTHER" id="PTHR46708:SF1">
    <property type="entry name" value="TENASCIN"/>
    <property type="match status" value="1"/>
</dbReference>
<evidence type="ECO:0000313" key="4">
    <source>
        <dbReference type="Proteomes" id="UP001482620"/>
    </source>
</evidence>
<evidence type="ECO:0000313" key="3">
    <source>
        <dbReference type="EMBL" id="MEQ2227266.1"/>
    </source>
</evidence>
<dbReference type="SMART" id="SM00060">
    <property type="entry name" value="FN3"/>
    <property type="match status" value="1"/>
</dbReference>
<comment type="caution">
    <text evidence="3">The sequence shown here is derived from an EMBL/GenBank/DDBJ whole genome shotgun (WGS) entry which is preliminary data.</text>
</comment>
<dbReference type="InterPro" id="IPR013783">
    <property type="entry name" value="Ig-like_fold"/>
</dbReference>
<dbReference type="InterPro" id="IPR036116">
    <property type="entry name" value="FN3_sf"/>
</dbReference>
<feature type="non-terminal residue" evidence="3">
    <location>
        <position position="1"/>
    </location>
</feature>
<protein>
    <recommendedName>
        <fullName evidence="2">Fibronectin type-III domain-containing protein</fullName>
    </recommendedName>
</protein>
<dbReference type="SUPFAM" id="SSF49265">
    <property type="entry name" value="Fibronectin type III"/>
    <property type="match status" value="2"/>
</dbReference>
<reference evidence="3 4" key="1">
    <citation type="submission" date="2021-06" db="EMBL/GenBank/DDBJ databases">
        <authorList>
            <person name="Palmer J.M."/>
        </authorList>
    </citation>
    <scope>NUCLEOTIDE SEQUENCE [LARGE SCALE GENOMIC DNA]</scope>
    <source>
        <strain evidence="4">if_2019</strain>
        <tissue evidence="3">Muscle</tissue>
    </source>
</reference>
<keyword evidence="4" id="KW-1185">Reference proteome</keyword>
<keyword evidence="1" id="KW-0677">Repeat</keyword>
<feature type="domain" description="Fibronectin type-III" evidence="2">
    <location>
        <begin position="1"/>
        <end position="50"/>
    </location>
</feature>
<dbReference type="EMBL" id="JAHRIQ010018694">
    <property type="protein sequence ID" value="MEQ2227266.1"/>
    <property type="molecule type" value="Genomic_DNA"/>
</dbReference>
<evidence type="ECO:0000259" key="2">
    <source>
        <dbReference type="PROSITE" id="PS50853"/>
    </source>
</evidence>
<dbReference type="Pfam" id="PF00041">
    <property type="entry name" value="fn3"/>
    <property type="match status" value="1"/>
</dbReference>
<name>A0ABV0T3D1_9TELE</name>
<dbReference type="Gene3D" id="2.60.40.10">
    <property type="entry name" value="Immunoglobulins"/>
    <property type="match status" value="2"/>
</dbReference>
<evidence type="ECO:0000256" key="1">
    <source>
        <dbReference type="ARBA" id="ARBA00022737"/>
    </source>
</evidence>
<organism evidence="3 4">
    <name type="scientific">Ilyodon furcidens</name>
    <name type="common">goldbreast splitfin</name>
    <dbReference type="NCBI Taxonomy" id="33524"/>
    <lineage>
        <taxon>Eukaryota</taxon>
        <taxon>Metazoa</taxon>
        <taxon>Chordata</taxon>
        <taxon>Craniata</taxon>
        <taxon>Vertebrata</taxon>
        <taxon>Euteleostomi</taxon>
        <taxon>Actinopterygii</taxon>
        <taxon>Neopterygii</taxon>
        <taxon>Teleostei</taxon>
        <taxon>Neoteleostei</taxon>
        <taxon>Acanthomorphata</taxon>
        <taxon>Ovalentaria</taxon>
        <taxon>Atherinomorphae</taxon>
        <taxon>Cyprinodontiformes</taxon>
        <taxon>Goodeidae</taxon>
        <taxon>Ilyodon</taxon>
    </lineage>
</organism>
<accession>A0ABV0T3D1</accession>
<dbReference type="InterPro" id="IPR050991">
    <property type="entry name" value="ECM_Regulatory_Proteins"/>
</dbReference>
<dbReference type="PROSITE" id="PS50853">
    <property type="entry name" value="FN3"/>
    <property type="match status" value="2"/>
</dbReference>
<dbReference type="PANTHER" id="PTHR46708">
    <property type="entry name" value="TENASCIN"/>
    <property type="match status" value="1"/>
</dbReference>
<dbReference type="CDD" id="cd00063">
    <property type="entry name" value="FN3"/>
    <property type="match status" value="2"/>
</dbReference>
<dbReference type="Proteomes" id="UP001482620">
    <property type="component" value="Unassembled WGS sequence"/>
</dbReference>
<feature type="non-terminal residue" evidence="3">
    <location>
        <position position="135"/>
    </location>
</feature>